<name>A0A401GWF3_9APHY</name>
<dbReference type="InterPro" id="IPR024764">
    <property type="entry name" value="TFIIIC_Znf"/>
</dbReference>
<evidence type="ECO:0000259" key="2">
    <source>
        <dbReference type="Pfam" id="PF12657"/>
    </source>
</evidence>
<protein>
    <recommendedName>
        <fullName evidence="6">Transcription factor IIIC 90kDa subunit N-terminal domain-containing protein</fullName>
    </recommendedName>
</protein>
<evidence type="ECO:0008006" key="6">
    <source>
        <dbReference type="Google" id="ProtNLM"/>
    </source>
</evidence>
<reference evidence="4 5" key="1">
    <citation type="journal article" date="2018" name="Sci. Rep.">
        <title>Genome sequence of the cauliflower mushroom Sparassis crispa (Hanabiratake) and its association with beneficial usage.</title>
        <authorList>
            <person name="Kiyama R."/>
            <person name="Furutani Y."/>
            <person name="Kawaguchi K."/>
            <person name="Nakanishi T."/>
        </authorList>
    </citation>
    <scope>NUCLEOTIDE SEQUENCE [LARGE SCALE GENOMIC DNA]</scope>
</reference>
<dbReference type="EMBL" id="BFAD01000009">
    <property type="protein sequence ID" value="GBE86530.1"/>
    <property type="molecule type" value="Genomic_DNA"/>
</dbReference>
<feature type="domain" description="Transcription factor IIIC 90kDa subunit N-terminal" evidence="2">
    <location>
        <begin position="26"/>
        <end position="402"/>
    </location>
</feature>
<feature type="chain" id="PRO_5019582846" description="Transcription factor IIIC 90kDa subunit N-terminal domain-containing protein" evidence="1">
    <location>
        <begin position="18"/>
        <end position="779"/>
    </location>
</feature>
<dbReference type="PANTHER" id="PTHR15496">
    <property type="entry name" value="GENERAL TRANSCRIPTION FACTOR 3C POLYPEPTIDE 4 FAMILY"/>
    <property type="match status" value="1"/>
</dbReference>
<dbReference type="STRING" id="139825.A0A401GWF3"/>
<dbReference type="OrthoDB" id="421374at2759"/>
<dbReference type="GO" id="GO:0006384">
    <property type="term" value="P:transcription initiation at RNA polymerase III promoter"/>
    <property type="evidence" value="ECO:0007669"/>
    <property type="project" value="InterPro"/>
</dbReference>
<dbReference type="Pfam" id="PF12660">
    <property type="entry name" value="zf-TFIIIC"/>
    <property type="match status" value="1"/>
</dbReference>
<organism evidence="4 5">
    <name type="scientific">Sparassis crispa</name>
    <dbReference type="NCBI Taxonomy" id="139825"/>
    <lineage>
        <taxon>Eukaryota</taxon>
        <taxon>Fungi</taxon>
        <taxon>Dikarya</taxon>
        <taxon>Basidiomycota</taxon>
        <taxon>Agaricomycotina</taxon>
        <taxon>Agaricomycetes</taxon>
        <taxon>Polyporales</taxon>
        <taxon>Sparassidaceae</taxon>
        <taxon>Sparassis</taxon>
    </lineage>
</organism>
<dbReference type="InterPro" id="IPR036322">
    <property type="entry name" value="WD40_repeat_dom_sf"/>
</dbReference>
<feature type="signal peptide" evidence="1">
    <location>
        <begin position="1"/>
        <end position="17"/>
    </location>
</feature>
<dbReference type="FunCoup" id="A0A401GWF3">
    <property type="interactions" value="5"/>
</dbReference>
<feature type="domain" description="Transcription factor IIIC putative zinc-finger" evidence="3">
    <location>
        <begin position="677"/>
        <end position="775"/>
    </location>
</feature>
<evidence type="ECO:0000313" key="5">
    <source>
        <dbReference type="Proteomes" id="UP000287166"/>
    </source>
</evidence>
<sequence length="779" mass="85623">MSQLPIFTALTLPGVSALPSVNCMQWTGDGQLVVLTKYAVYILTPDVGIHVEPSTAAKRTLDVENAPNISRPVKWVKTMIEYEKALLHQWPADCQEWGAVSLGSLDTALRIAAPSPSGLNSNSGSVIAVLNSNMELTIWGPVKNLLKGEWTKLRDMTVELRNSESIPTLVKTLQAQIICIGWSPQADFGLSPAPSLDGSLLAAGNRAGNVTFYRLRIGADGSYEFCRVATTHISDNWINQLAWSSWNAVHPGTCQAFLACGSPDGSVSVVEVIQTLDSTSSDARFITEYYLKEIINVKDGAICHSDGRNVTGMKWIDATGRNPILVYCKPGMLHLWSGLSLAGGWSGPRAINLRTQKVSVGASALCPASGISYITHSDTLVVSLSDGSFHVIHQFSTAPSLNSVSYGDSLTSERLTAAARNAFVKVEPEPPLFWDVNRINGMASYDDSATYVWIHESCRPTDFSYKYDAKHVSMFVMARLWVGPSDEEVLRDLSERIMSAKAAAGQGPISLLRPTFLHLLDSERLSRLRTKLLELVQRSQPLEDLVQIVVTPCTAELTPQVRYDFRRSLFTHLFGWDVVLRQRMRLKVAEFCQEHSEESQERGMFMQAANYLSSTIWHHVLLTIIRHVRAILSISTLHDAPFIRRVIAQASHSSCPSILVKEADDLSMKLSSVSSEGDHLNLDELCPACHAVLPLPDTSTAVCPNGHVWARCCITSFILSTPMVRTCVGCGQKAFLSPSQATTNQMWLPEPVRRSWLVQDLLGATRRCPLCASSFVALV</sequence>
<dbReference type="InterPro" id="IPR024761">
    <property type="entry name" value="TFIIIC_delta_N"/>
</dbReference>
<dbReference type="Proteomes" id="UP000287166">
    <property type="component" value="Unassembled WGS sequence"/>
</dbReference>
<evidence type="ECO:0000313" key="4">
    <source>
        <dbReference type="EMBL" id="GBE86530.1"/>
    </source>
</evidence>
<dbReference type="Gene3D" id="2.130.10.10">
    <property type="entry name" value="YVTN repeat-like/Quinoprotein amine dehydrogenase"/>
    <property type="match status" value="1"/>
</dbReference>
<dbReference type="InParanoid" id="A0A401GWF3"/>
<evidence type="ECO:0000256" key="1">
    <source>
        <dbReference type="SAM" id="SignalP"/>
    </source>
</evidence>
<dbReference type="PANTHER" id="PTHR15496:SF2">
    <property type="entry name" value="GENERAL TRANSCRIPTION FACTOR 3C POLYPEPTIDE 4"/>
    <property type="match status" value="1"/>
</dbReference>
<dbReference type="InterPro" id="IPR044230">
    <property type="entry name" value="GTF3C4"/>
</dbReference>
<dbReference type="Pfam" id="PF12657">
    <property type="entry name" value="TFIIIC_delta"/>
    <property type="match status" value="1"/>
</dbReference>
<dbReference type="GO" id="GO:0000127">
    <property type="term" value="C:transcription factor TFIIIC complex"/>
    <property type="evidence" value="ECO:0007669"/>
    <property type="project" value="InterPro"/>
</dbReference>
<dbReference type="GeneID" id="38783447"/>
<dbReference type="SUPFAM" id="SSF50978">
    <property type="entry name" value="WD40 repeat-like"/>
    <property type="match status" value="1"/>
</dbReference>
<dbReference type="InterPro" id="IPR015943">
    <property type="entry name" value="WD40/YVTN_repeat-like_dom_sf"/>
</dbReference>
<keyword evidence="5" id="KW-1185">Reference proteome</keyword>
<accession>A0A401GWF3</accession>
<comment type="caution">
    <text evidence="4">The sequence shown here is derived from an EMBL/GenBank/DDBJ whole genome shotgun (WGS) entry which is preliminary data.</text>
</comment>
<dbReference type="AlphaFoldDB" id="A0A401GWF3"/>
<gene>
    <name evidence="4" type="ORF">SCP_0904090</name>
</gene>
<evidence type="ECO:0000259" key="3">
    <source>
        <dbReference type="Pfam" id="PF12660"/>
    </source>
</evidence>
<proteinExistence type="predicted"/>
<dbReference type="RefSeq" id="XP_027617443.1">
    <property type="nucleotide sequence ID" value="XM_027761642.1"/>
</dbReference>
<keyword evidence="1" id="KW-0732">Signal</keyword>
<dbReference type="GO" id="GO:0004402">
    <property type="term" value="F:histone acetyltransferase activity"/>
    <property type="evidence" value="ECO:0007669"/>
    <property type="project" value="InterPro"/>
</dbReference>